<sequence length="338" mass="37887">MPPKDKYTDPELRDEVKQEIQDGDKGGAPGQWSARKAQMMAKEYKKRGGDYNTDKSQQDESQKHLSKWSEEDWQTKEGSGNAKQEDGTEKRYLPKKAWENMNEDEKEETEQKKLKGSKEGKQFVENTGKAKESRKKANDDESEKYEAKKAKEKKSKQGGGDDENDEEDDEEEDEDEDEEEYVEGEEADEDEDGEQDDANEDKHDEEVEGGDAEQGNQNSSAGQKRKQESSGTTSNKKQKSTKEGTTGNAPQGKVGSKHMDAEEPAPRGSADRLPKKGQQITWKAMPGYVDGSVEEILTKQKSVNGKTVKASEKDPRLVLKSSSSGKICVHKPEACFYE</sequence>
<evidence type="ECO:0000313" key="3">
    <source>
        <dbReference type="EMBL" id="KAK3050587.1"/>
    </source>
</evidence>
<dbReference type="EMBL" id="JAWDJX010000031">
    <property type="protein sequence ID" value="KAK3050587.1"/>
    <property type="molecule type" value="Genomic_DNA"/>
</dbReference>
<feature type="region of interest" description="Disordered" evidence="1">
    <location>
        <begin position="1"/>
        <end position="278"/>
    </location>
</feature>
<name>A0AAJ0DBA3_9PEZI</name>
<feature type="compositionally biased region" description="Acidic residues" evidence="1">
    <location>
        <begin position="160"/>
        <end position="199"/>
    </location>
</feature>
<dbReference type="Pfam" id="PF11160">
    <property type="entry name" value="Hva1_TUDOR"/>
    <property type="match status" value="1"/>
</dbReference>
<comment type="caution">
    <text evidence="3">The sequence shown here is derived from an EMBL/GenBank/DDBJ whole genome shotgun (WGS) entry which is preliminary data.</text>
</comment>
<feature type="region of interest" description="Disordered" evidence="1">
    <location>
        <begin position="303"/>
        <end position="323"/>
    </location>
</feature>
<feature type="compositionally biased region" description="Basic and acidic residues" evidence="1">
    <location>
        <begin position="83"/>
        <end position="98"/>
    </location>
</feature>
<organism evidence="3 4">
    <name type="scientific">Extremus antarcticus</name>
    <dbReference type="NCBI Taxonomy" id="702011"/>
    <lineage>
        <taxon>Eukaryota</taxon>
        <taxon>Fungi</taxon>
        <taxon>Dikarya</taxon>
        <taxon>Ascomycota</taxon>
        <taxon>Pezizomycotina</taxon>
        <taxon>Dothideomycetes</taxon>
        <taxon>Dothideomycetidae</taxon>
        <taxon>Mycosphaerellales</taxon>
        <taxon>Extremaceae</taxon>
        <taxon>Extremus</taxon>
    </lineage>
</organism>
<reference evidence="3" key="1">
    <citation type="submission" date="2023-04" db="EMBL/GenBank/DDBJ databases">
        <title>Black Yeasts Isolated from many extreme environments.</title>
        <authorList>
            <person name="Coleine C."/>
            <person name="Stajich J.E."/>
            <person name="Selbmann L."/>
        </authorList>
    </citation>
    <scope>NUCLEOTIDE SEQUENCE</scope>
    <source>
        <strain evidence="3">CCFEE 5312</strain>
    </source>
</reference>
<feature type="domain" description="Hypervirulence associated protein TUDOR" evidence="2">
    <location>
        <begin position="277"/>
        <end position="334"/>
    </location>
</feature>
<evidence type="ECO:0000256" key="1">
    <source>
        <dbReference type="SAM" id="MobiDB-lite"/>
    </source>
</evidence>
<dbReference type="InterPro" id="IPR021331">
    <property type="entry name" value="Hva1_TUDOR"/>
</dbReference>
<gene>
    <name evidence="3" type="ORF">LTR09_008227</name>
</gene>
<proteinExistence type="predicted"/>
<accession>A0AAJ0DBA3</accession>
<feature type="compositionally biased region" description="Basic and acidic residues" evidence="1">
    <location>
        <begin position="1"/>
        <end position="25"/>
    </location>
</feature>
<feature type="compositionally biased region" description="Basic and acidic residues" evidence="1">
    <location>
        <begin position="257"/>
        <end position="274"/>
    </location>
</feature>
<dbReference type="AlphaFoldDB" id="A0AAJ0DBA3"/>
<evidence type="ECO:0000313" key="4">
    <source>
        <dbReference type="Proteomes" id="UP001271007"/>
    </source>
</evidence>
<evidence type="ECO:0000259" key="2">
    <source>
        <dbReference type="Pfam" id="PF11160"/>
    </source>
</evidence>
<protein>
    <recommendedName>
        <fullName evidence="2">Hypervirulence associated protein TUDOR domain-containing protein</fullName>
    </recommendedName>
</protein>
<feature type="compositionally biased region" description="Basic and acidic residues" evidence="1">
    <location>
        <begin position="109"/>
        <end position="149"/>
    </location>
</feature>
<feature type="compositionally biased region" description="Basic and acidic residues" evidence="1">
    <location>
        <begin position="42"/>
        <end position="75"/>
    </location>
</feature>
<keyword evidence="4" id="KW-1185">Reference proteome</keyword>
<dbReference type="Proteomes" id="UP001271007">
    <property type="component" value="Unassembled WGS sequence"/>
</dbReference>